<reference evidence="1" key="1">
    <citation type="submission" date="2022-10" db="EMBL/GenBank/DDBJ databases">
        <title>Complete genome sequence of Agrobacterium salinitolerans CFBP5507.</title>
        <authorList>
            <person name="Tchabashvili S."/>
            <person name="Yen H.-C."/>
            <person name="Haryono M."/>
            <person name="Lin Y.-C."/>
            <person name="Lai E.-M."/>
            <person name="Kuo C.-H."/>
        </authorList>
    </citation>
    <scope>NUCLEOTIDE SEQUENCE</scope>
    <source>
        <strain evidence="1">CFBP5507</strain>
        <plasmid evidence="1">pAtCFBP5507a</plasmid>
    </source>
</reference>
<dbReference type="KEGG" id="asal:CFBP5507_25975"/>
<geneLocation type="plasmid" evidence="1 2">
    <name>pAtCFBP5507a</name>
</geneLocation>
<gene>
    <name evidence="1" type="ORF">CFBP5507_25975</name>
</gene>
<dbReference type="Pfam" id="PF04471">
    <property type="entry name" value="Mrr_cat"/>
    <property type="match status" value="1"/>
</dbReference>
<sequence>MSYWLPPILNFETDDLWAVIQKIDAGFLAPELIEISLPAYALGFAGDYLSICEDLLDVSYCVEAMAAHANDASLTRSRQSEPPHRTHFVLKISSPNADFLRELRRCCIHYGGDNAKIAVEFRDYFENYSELMDAYKVDLPNREFKFPELIDDYLANLVNGAYYAYEETDWVQRDLEIYPERRFGFHRSAFSSRLGSPSYASIESWIVPTAVDPTRVFNILNINASEENFRDAYLSMIGDFCFATSGDMQVHFPLDSFLKGRVCQSFIRSQEQVMRLGWQRPLFSLNPTMTSLSTAAPSDASFNGQGRYKCRIHESGEIVFITDEEEKWRHFFFDTCVLRISEAKKIGVLSAELNSQIQRSIGLAETGTLDWRKIDDARFETLCYDLIYAHPSFDHETIRKMGQSRSRDGGRDIVVWTKPAAFRETPKKYVFQCKLVSSKKSLGKRDVPDVGDMLEQYAADGFGIMTSVVIDTTLFDAVDEICRRRGIVQKHFSGLEIERFLNQRPRLRKSHFGF</sequence>
<dbReference type="Proteomes" id="UP000298735">
    <property type="component" value="Plasmid pAtCFBP5507a"/>
</dbReference>
<dbReference type="InterPro" id="IPR011856">
    <property type="entry name" value="tRNA_endonuc-like_dom_sf"/>
</dbReference>
<organism evidence="1 2">
    <name type="scientific">Agrobacterium salinitolerans</name>
    <dbReference type="NCBI Taxonomy" id="1183413"/>
    <lineage>
        <taxon>Bacteria</taxon>
        <taxon>Pseudomonadati</taxon>
        <taxon>Pseudomonadota</taxon>
        <taxon>Alphaproteobacteria</taxon>
        <taxon>Hyphomicrobiales</taxon>
        <taxon>Rhizobiaceae</taxon>
        <taxon>Rhizobium/Agrobacterium group</taxon>
        <taxon>Agrobacterium</taxon>
    </lineage>
</organism>
<dbReference type="GO" id="GO:0004519">
    <property type="term" value="F:endonuclease activity"/>
    <property type="evidence" value="ECO:0007669"/>
    <property type="project" value="UniProtKB-KW"/>
</dbReference>
<protein>
    <submittedName>
        <fullName evidence="1">Restriction endonuclease</fullName>
    </submittedName>
</protein>
<dbReference type="GO" id="GO:0003677">
    <property type="term" value="F:DNA binding"/>
    <property type="evidence" value="ECO:0007669"/>
    <property type="project" value="InterPro"/>
</dbReference>
<proteinExistence type="predicted"/>
<dbReference type="AlphaFoldDB" id="A0A4Z1QU37"/>
<dbReference type="GO" id="GO:0009307">
    <property type="term" value="P:DNA restriction-modification system"/>
    <property type="evidence" value="ECO:0007669"/>
    <property type="project" value="InterPro"/>
</dbReference>
<keyword evidence="1" id="KW-0540">Nuclease</keyword>
<evidence type="ECO:0000313" key="1">
    <source>
        <dbReference type="EMBL" id="UYZ10963.1"/>
    </source>
</evidence>
<name>A0A4Z1QU37_9HYPH</name>
<keyword evidence="1" id="KW-0378">Hydrolase</keyword>
<dbReference type="EMBL" id="CP109970">
    <property type="protein sequence ID" value="UYZ10963.1"/>
    <property type="molecule type" value="Genomic_DNA"/>
</dbReference>
<dbReference type="InterPro" id="IPR007560">
    <property type="entry name" value="Restrct_endonuc_IV_Mrr"/>
</dbReference>
<dbReference type="OrthoDB" id="582093at2"/>
<keyword evidence="1" id="KW-0255">Endonuclease</keyword>
<accession>A0A4Z1QU37</accession>
<dbReference type="RefSeq" id="WP_137409444.1">
    <property type="nucleotide sequence ID" value="NZ_CP109970.1"/>
</dbReference>
<dbReference type="Gene3D" id="3.40.1350.10">
    <property type="match status" value="1"/>
</dbReference>
<evidence type="ECO:0000313" key="2">
    <source>
        <dbReference type="Proteomes" id="UP000298735"/>
    </source>
</evidence>
<keyword evidence="1" id="KW-0614">Plasmid</keyword>